<feature type="signal peptide" evidence="1">
    <location>
        <begin position="1"/>
        <end position="22"/>
    </location>
</feature>
<accession>A0A428WNC1</accession>
<proteinExistence type="predicted"/>
<feature type="chain" id="PRO_5019403967" evidence="1">
    <location>
        <begin position="23"/>
        <end position="86"/>
    </location>
</feature>
<sequence>MLIAASTIAALGMVATAVPASAASAPENTTAQAKAGHWALYDTFGGGIRGEIECSVAGETGLRQGRWPAYYCDNGVFETDLMIWIP</sequence>
<evidence type="ECO:0000313" key="2">
    <source>
        <dbReference type="EMBL" id="RSM44576.1"/>
    </source>
</evidence>
<evidence type="ECO:0000313" key="3">
    <source>
        <dbReference type="Proteomes" id="UP000286716"/>
    </source>
</evidence>
<dbReference type="EMBL" id="QHHU01000019">
    <property type="protein sequence ID" value="RSM44576.1"/>
    <property type="molecule type" value="Genomic_DNA"/>
</dbReference>
<evidence type="ECO:0000256" key="1">
    <source>
        <dbReference type="SAM" id="SignalP"/>
    </source>
</evidence>
<dbReference type="Proteomes" id="UP000286716">
    <property type="component" value="Unassembled WGS sequence"/>
</dbReference>
<protein>
    <submittedName>
        <fullName evidence="2">Uncharacterized protein</fullName>
    </submittedName>
</protein>
<organism evidence="2 3">
    <name type="scientific">Amycolatopsis balhimycina DSM 5908</name>
    <dbReference type="NCBI Taxonomy" id="1081091"/>
    <lineage>
        <taxon>Bacteria</taxon>
        <taxon>Bacillati</taxon>
        <taxon>Actinomycetota</taxon>
        <taxon>Actinomycetes</taxon>
        <taxon>Pseudonocardiales</taxon>
        <taxon>Pseudonocardiaceae</taxon>
        <taxon>Amycolatopsis</taxon>
    </lineage>
</organism>
<dbReference type="AlphaFoldDB" id="A0A428WNC1"/>
<name>A0A428WNC1_AMYBA</name>
<keyword evidence="1" id="KW-0732">Signal</keyword>
<gene>
    <name evidence="2" type="ORF">DMA12_15495</name>
</gene>
<reference evidence="2 3" key="1">
    <citation type="submission" date="2018-05" db="EMBL/GenBank/DDBJ databases">
        <title>Evolution of GPA BGCs.</title>
        <authorList>
            <person name="Waglechner N."/>
            <person name="Wright G.D."/>
        </authorList>
    </citation>
    <scope>NUCLEOTIDE SEQUENCE [LARGE SCALE GENOMIC DNA]</scope>
    <source>
        <strain evidence="2 3">DSM 5908</strain>
    </source>
</reference>
<comment type="caution">
    <text evidence="2">The sequence shown here is derived from an EMBL/GenBank/DDBJ whole genome shotgun (WGS) entry which is preliminary data.</text>
</comment>
<keyword evidence="3" id="KW-1185">Reference proteome</keyword>